<feature type="transmembrane region" description="Helical" evidence="7">
    <location>
        <begin position="212"/>
        <end position="233"/>
    </location>
</feature>
<dbReference type="SUPFAM" id="SSF161098">
    <property type="entry name" value="MetI-like"/>
    <property type="match status" value="1"/>
</dbReference>
<feature type="transmembrane region" description="Helical" evidence="7">
    <location>
        <begin position="12"/>
        <end position="38"/>
    </location>
</feature>
<dbReference type="RefSeq" id="WP_125664089.1">
    <property type="nucleotide sequence ID" value="NZ_AP019308.1"/>
</dbReference>
<evidence type="ECO:0000313" key="8">
    <source>
        <dbReference type="EMBL" id="BBH24103.1"/>
    </source>
</evidence>
<dbReference type="OrthoDB" id="9785836at2"/>
<proteinExistence type="inferred from homology"/>
<keyword evidence="3" id="KW-1003">Cell membrane</keyword>
<dbReference type="GO" id="GO:0055085">
    <property type="term" value="P:transmembrane transport"/>
    <property type="evidence" value="ECO:0007669"/>
    <property type="project" value="InterPro"/>
</dbReference>
<feature type="transmembrane region" description="Helical" evidence="7">
    <location>
        <begin position="172"/>
        <end position="191"/>
    </location>
</feature>
<evidence type="ECO:0000313" key="9">
    <source>
        <dbReference type="Proteomes" id="UP000275368"/>
    </source>
</evidence>
<dbReference type="CDD" id="cd06261">
    <property type="entry name" value="TM_PBP2"/>
    <property type="match status" value="1"/>
</dbReference>
<gene>
    <name evidence="8" type="ORF">Back11_54480</name>
</gene>
<evidence type="ECO:0000256" key="1">
    <source>
        <dbReference type="ARBA" id="ARBA00004651"/>
    </source>
</evidence>
<feature type="transmembrane region" description="Helical" evidence="7">
    <location>
        <begin position="75"/>
        <end position="96"/>
    </location>
</feature>
<accession>A0A3G9JGJ6</accession>
<dbReference type="PROSITE" id="PS50928">
    <property type="entry name" value="ABC_TM1"/>
    <property type="match status" value="1"/>
</dbReference>
<keyword evidence="5 7" id="KW-1133">Transmembrane helix</keyword>
<dbReference type="AlphaFoldDB" id="A0A3G9JGJ6"/>
<dbReference type="EMBL" id="AP019308">
    <property type="protein sequence ID" value="BBH24103.1"/>
    <property type="molecule type" value="Genomic_DNA"/>
</dbReference>
<comment type="similarity">
    <text evidence="7">Belongs to the binding-protein-dependent transport system permease family.</text>
</comment>
<dbReference type="GO" id="GO:0005886">
    <property type="term" value="C:plasma membrane"/>
    <property type="evidence" value="ECO:0007669"/>
    <property type="project" value="UniProtKB-SubCell"/>
</dbReference>
<evidence type="ECO:0000256" key="4">
    <source>
        <dbReference type="ARBA" id="ARBA00022692"/>
    </source>
</evidence>
<dbReference type="InterPro" id="IPR000515">
    <property type="entry name" value="MetI-like"/>
</dbReference>
<dbReference type="Pfam" id="PF00528">
    <property type="entry name" value="BPD_transp_1"/>
    <property type="match status" value="1"/>
</dbReference>
<sequence length="299" mass="33643">MKMKIWQKELPLHLMVWPALAIVLVYSYGPMLGIVMAFEKFIPVVGFIKSKWVGWDNFEYLVHLPNIWRVVGNTLYISAMKIVAGLVVPIITALLLNEIRSRAFKRSVQTLVYLPHFLSWVILGGIMIDLLSPSSGIVNHMLGLFGIKPIFFLANNNWFPFVLVISDIWKEFGFSTIVYLAALTGINPALYEAAVMDGANRIRQTWHITVPGLLPVIILLSTLSLGNVLNAGFDQVFNLYGTVVYESGDILDTFVYRLGLLDYQYSVGAAVGLFKSFVSLIFIAGSYILAFRFANYRIF</sequence>
<comment type="subcellular location">
    <subcellularLocation>
        <location evidence="1 7">Cell membrane</location>
        <topology evidence="1 7">Multi-pass membrane protein</topology>
    </subcellularLocation>
</comment>
<evidence type="ECO:0000256" key="7">
    <source>
        <dbReference type="RuleBase" id="RU363032"/>
    </source>
</evidence>
<evidence type="ECO:0000256" key="2">
    <source>
        <dbReference type="ARBA" id="ARBA00022448"/>
    </source>
</evidence>
<organism evidence="8 9">
    <name type="scientific">Paenibacillus baekrokdamisoli</name>
    <dbReference type="NCBI Taxonomy" id="1712516"/>
    <lineage>
        <taxon>Bacteria</taxon>
        <taxon>Bacillati</taxon>
        <taxon>Bacillota</taxon>
        <taxon>Bacilli</taxon>
        <taxon>Bacillales</taxon>
        <taxon>Paenibacillaceae</taxon>
        <taxon>Paenibacillus</taxon>
    </lineage>
</organism>
<protein>
    <submittedName>
        <fullName evidence="8">Sugar ABC transporter permease</fullName>
    </submittedName>
</protein>
<keyword evidence="6 7" id="KW-0472">Membrane</keyword>
<dbReference type="InterPro" id="IPR050809">
    <property type="entry name" value="UgpAE/MalFG_permease"/>
</dbReference>
<evidence type="ECO:0000256" key="6">
    <source>
        <dbReference type="ARBA" id="ARBA00023136"/>
    </source>
</evidence>
<feature type="transmembrane region" description="Helical" evidence="7">
    <location>
        <begin position="108"/>
        <end position="128"/>
    </location>
</feature>
<keyword evidence="2 7" id="KW-0813">Transport</keyword>
<dbReference type="Proteomes" id="UP000275368">
    <property type="component" value="Chromosome"/>
</dbReference>
<keyword evidence="9" id="KW-1185">Reference proteome</keyword>
<dbReference type="Gene3D" id="1.10.3720.10">
    <property type="entry name" value="MetI-like"/>
    <property type="match status" value="1"/>
</dbReference>
<feature type="transmembrane region" description="Helical" evidence="7">
    <location>
        <begin position="265"/>
        <end position="290"/>
    </location>
</feature>
<dbReference type="PANTHER" id="PTHR43227:SF11">
    <property type="entry name" value="BLL4140 PROTEIN"/>
    <property type="match status" value="1"/>
</dbReference>
<dbReference type="PANTHER" id="PTHR43227">
    <property type="entry name" value="BLL4140 PROTEIN"/>
    <property type="match status" value="1"/>
</dbReference>
<evidence type="ECO:0000256" key="3">
    <source>
        <dbReference type="ARBA" id="ARBA00022475"/>
    </source>
</evidence>
<dbReference type="InterPro" id="IPR035906">
    <property type="entry name" value="MetI-like_sf"/>
</dbReference>
<keyword evidence="4 7" id="KW-0812">Transmembrane</keyword>
<dbReference type="KEGG" id="pbk:Back11_54480"/>
<reference evidence="8 9" key="1">
    <citation type="submission" date="2018-11" db="EMBL/GenBank/DDBJ databases">
        <title>Complete genome sequence of Paenibacillus baekrokdamisoli strain KCTC 33723.</title>
        <authorList>
            <person name="Kang S.W."/>
            <person name="Lee K.C."/>
            <person name="Kim K.K."/>
            <person name="Kim J.S."/>
            <person name="Kim D.S."/>
            <person name="Ko S.H."/>
            <person name="Yang S.H."/>
            <person name="Lee J.S."/>
        </authorList>
    </citation>
    <scope>NUCLEOTIDE SEQUENCE [LARGE SCALE GENOMIC DNA]</scope>
    <source>
        <strain evidence="8 9">KCTC 33723</strain>
    </source>
</reference>
<evidence type="ECO:0000256" key="5">
    <source>
        <dbReference type="ARBA" id="ARBA00022989"/>
    </source>
</evidence>
<name>A0A3G9JGJ6_9BACL</name>